<feature type="region of interest" description="Disordered" evidence="1">
    <location>
        <begin position="413"/>
        <end position="459"/>
    </location>
</feature>
<feature type="domain" description="ATPase AAA-type core" evidence="2">
    <location>
        <begin position="544"/>
        <end position="572"/>
    </location>
</feature>
<dbReference type="Proteomes" id="UP000030669">
    <property type="component" value="Unassembled WGS sequence"/>
</dbReference>
<dbReference type="Pfam" id="PF00004">
    <property type="entry name" value="AAA"/>
    <property type="match status" value="1"/>
</dbReference>
<evidence type="ECO:0000259" key="2">
    <source>
        <dbReference type="Pfam" id="PF00004"/>
    </source>
</evidence>
<reference evidence="3 4" key="1">
    <citation type="journal article" date="2012" name="Science">
        <title>The Paleozoic origin of enzymatic lignin decomposition reconstructed from 31 fungal genomes.</title>
        <authorList>
            <person name="Floudas D."/>
            <person name="Binder M."/>
            <person name="Riley R."/>
            <person name="Barry K."/>
            <person name="Blanchette R.A."/>
            <person name="Henrissat B."/>
            <person name="Martinez A.T."/>
            <person name="Otillar R."/>
            <person name="Spatafora J.W."/>
            <person name="Yadav J.S."/>
            <person name="Aerts A."/>
            <person name="Benoit I."/>
            <person name="Boyd A."/>
            <person name="Carlson A."/>
            <person name="Copeland A."/>
            <person name="Coutinho P.M."/>
            <person name="de Vries R.P."/>
            <person name="Ferreira P."/>
            <person name="Findley K."/>
            <person name="Foster B."/>
            <person name="Gaskell J."/>
            <person name="Glotzer D."/>
            <person name="Gorecki P."/>
            <person name="Heitman J."/>
            <person name="Hesse C."/>
            <person name="Hori C."/>
            <person name="Igarashi K."/>
            <person name="Jurgens J.A."/>
            <person name="Kallen N."/>
            <person name="Kersten P."/>
            <person name="Kohler A."/>
            <person name="Kuees U."/>
            <person name="Kumar T.K.A."/>
            <person name="Kuo A."/>
            <person name="LaButti K."/>
            <person name="Larrondo L.F."/>
            <person name="Lindquist E."/>
            <person name="Ling A."/>
            <person name="Lombard V."/>
            <person name="Lucas S."/>
            <person name="Lundell T."/>
            <person name="Martin R."/>
            <person name="McLaughlin D.J."/>
            <person name="Morgenstern I."/>
            <person name="Morin E."/>
            <person name="Murat C."/>
            <person name="Nagy L.G."/>
            <person name="Nolan M."/>
            <person name="Ohm R.A."/>
            <person name="Patyshakuliyeva A."/>
            <person name="Rokas A."/>
            <person name="Ruiz-Duenas F.J."/>
            <person name="Sabat G."/>
            <person name="Salamov A."/>
            <person name="Samejima M."/>
            <person name="Schmutz J."/>
            <person name="Slot J.C."/>
            <person name="St John F."/>
            <person name="Stenlid J."/>
            <person name="Sun H."/>
            <person name="Sun S."/>
            <person name="Syed K."/>
            <person name="Tsang A."/>
            <person name="Wiebenga A."/>
            <person name="Young D."/>
            <person name="Pisabarro A."/>
            <person name="Eastwood D.C."/>
            <person name="Martin F."/>
            <person name="Cullen D."/>
            <person name="Grigoriev I.V."/>
            <person name="Hibbett D.S."/>
        </authorList>
    </citation>
    <scope>NUCLEOTIDE SEQUENCE [LARGE SCALE GENOMIC DNA]</scope>
    <source>
        <strain evidence="3 4">ATCC 11539</strain>
    </source>
</reference>
<feature type="region of interest" description="Disordered" evidence="1">
    <location>
        <begin position="503"/>
        <end position="534"/>
    </location>
</feature>
<dbReference type="PANTHER" id="PTHR23389">
    <property type="entry name" value="CHROMOSOME TRANSMISSION FIDELITY FACTOR 18"/>
    <property type="match status" value="1"/>
</dbReference>
<dbReference type="OrthoDB" id="9996895at2759"/>
<feature type="region of interest" description="Disordered" evidence="1">
    <location>
        <begin position="609"/>
        <end position="651"/>
    </location>
</feature>
<dbReference type="Gene3D" id="3.40.50.300">
    <property type="entry name" value="P-loop containing nucleotide triphosphate hydrolases"/>
    <property type="match status" value="1"/>
</dbReference>
<dbReference type="HOGENOM" id="CLU_014669_0_0_1"/>
<evidence type="ECO:0000313" key="3">
    <source>
        <dbReference type="EMBL" id="EPQ59253.1"/>
    </source>
</evidence>
<evidence type="ECO:0000313" key="4">
    <source>
        <dbReference type="Proteomes" id="UP000030669"/>
    </source>
</evidence>
<dbReference type="PANTHER" id="PTHR23389:SF21">
    <property type="entry name" value="ATPASE FAMILY AAA DOMAIN-CONTAINING PROTEIN 5"/>
    <property type="match status" value="1"/>
</dbReference>
<dbReference type="GO" id="GO:0005524">
    <property type="term" value="F:ATP binding"/>
    <property type="evidence" value="ECO:0007669"/>
    <property type="project" value="InterPro"/>
</dbReference>
<name>S7QIT9_GLOTA</name>
<dbReference type="GeneID" id="19303483"/>
<dbReference type="AlphaFoldDB" id="S7QIT9"/>
<feature type="region of interest" description="Disordered" evidence="1">
    <location>
        <begin position="1"/>
        <end position="316"/>
    </location>
</feature>
<dbReference type="STRING" id="670483.S7QIT9"/>
<feature type="compositionally biased region" description="Polar residues" evidence="1">
    <location>
        <begin position="637"/>
        <end position="651"/>
    </location>
</feature>
<proteinExistence type="predicted"/>
<feature type="compositionally biased region" description="Low complexity" evidence="1">
    <location>
        <begin position="87"/>
        <end position="103"/>
    </location>
</feature>
<feature type="compositionally biased region" description="Low complexity" evidence="1">
    <location>
        <begin position="54"/>
        <end position="64"/>
    </location>
</feature>
<accession>S7QIT9</accession>
<sequence length="1049" mass="115491">MAENKRKGGARGSKGKAVDATRQRTLLQHFQKKSAAVLPAEPQTGNAAQTPAVSEQESQASEESTPLGPSNAELVVVVKSKDPKGATTDSPTTTSPPMSLPTSQNSPGSQDISIPSKATTNLRSTSNTADNNEDDSIHSPHSMKAAQSNTRLGTPISIADTPPPSSSCVASPDVIVVEEGGSRDDPIVIEQSPVQPREDIRPAKPVFPIFAPRTRSAREPTPTPSAPQAKVKPVFPIFAAARKTAGTPAPPSPTRRAKGSDAPLPDTEQQHQRGTQTSFRAPRPHFGNRDKGKTKATAEDGQNSLPTLSSQKEDSSHLSSSSYCAAYGPSFSSELISTLLDTVPRHHRENYPAISRILDYLRHNELHSSSQLWTERWRPKRAGEVLGNEANALYLRSWLEALALQNTQADPEIIAGLPENPQGKKRKSRSKAKRNKEGRNAKKPKIQRTVERPKGRRRRRIDSDLEDDWIVDTGDERESDMDVLPGSEDDLTFCRQVYSRLHPTSDSVEPVDATAEPPQPVPEEEGPRIPPSQPHFRNRLTNTILLTGPPGCGKTAAVYACAEELGWEVFEVYPGIGKRSNTNLDSLVGDVGKNHTLRKGVFRKPAGLFTKYNEARPQTERNSVDPDEASSRDQDNLPPSHSQDSGFTSPSKGIDARVDAFAATIPQEDKIRQSLVLLEEVDVLYKEDQSFWPAVISLIKDCRRPVVMTCNDLSLVPLQDLPLQEILTFSPAPAAVTASYLQCLSLAEGFCIDHRFLTDLCKTLQTWDVDVLTDTIGWTRHQDLQAGSDLRKTINQLQFLCSVKAAFWLKNIENPELLGSDPPTAISTEYSGSTSGAATDGSSDARAQLELLRGLAHHTETLSFLDGALSRKAWQMPQVLLEQESQPSVSDETGHRMLFSGPTVHALDATALYHWDEDIRQEVRQWLWESIARSPSLPRGHDSFRTRGRGIPEMHVPSRTHVSHVVAVLRSILPSTFAIPSASPEPALFLDYLPWVRHMVAADEEEERRETQIAKPGRRTRNSQKYEQYISLSDEQRSTLRSLGLQAEV</sequence>
<dbReference type="KEGG" id="gtr:GLOTRDRAFT_136173"/>
<dbReference type="RefSeq" id="XP_007862291.1">
    <property type="nucleotide sequence ID" value="XM_007864100.1"/>
</dbReference>
<dbReference type="InterPro" id="IPR003959">
    <property type="entry name" value="ATPase_AAA_core"/>
</dbReference>
<dbReference type="GO" id="GO:0016887">
    <property type="term" value="F:ATP hydrolysis activity"/>
    <property type="evidence" value="ECO:0007669"/>
    <property type="project" value="InterPro"/>
</dbReference>
<feature type="compositionally biased region" description="Polar residues" evidence="1">
    <location>
        <begin position="104"/>
        <end position="130"/>
    </location>
</feature>
<dbReference type="EMBL" id="KB469297">
    <property type="protein sequence ID" value="EPQ59253.1"/>
    <property type="molecule type" value="Genomic_DNA"/>
</dbReference>
<dbReference type="GO" id="GO:0003677">
    <property type="term" value="F:DNA binding"/>
    <property type="evidence" value="ECO:0007669"/>
    <property type="project" value="TreeGrafter"/>
</dbReference>
<feature type="region of interest" description="Disordered" evidence="1">
    <location>
        <begin position="1006"/>
        <end position="1030"/>
    </location>
</feature>
<feature type="compositionally biased region" description="Basic residues" evidence="1">
    <location>
        <begin position="423"/>
        <end position="434"/>
    </location>
</feature>
<gene>
    <name evidence="3" type="ORF">GLOTRDRAFT_136173</name>
</gene>
<dbReference type="InterPro" id="IPR027417">
    <property type="entry name" value="P-loop_NTPase"/>
</dbReference>
<dbReference type="OMA" id="LWNDKWR"/>
<protein>
    <recommendedName>
        <fullName evidence="2">ATPase AAA-type core domain-containing protein</fullName>
    </recommendedName>
</protein>
<feature type="compositionally biased region" description="Polar residues" evidence="1">
    <location>
        <begin position="43"/>
        <end position="53"/>
    </location>
</feature>
<dbReference type="GO" id="GO:0005634">
    <property type="term" value="C:nucleus"/>
    <property type="evidence" value="ECO:0007669"/>
    <property type="project" value="TreeGrafter"/>
</dbReference>
<evidence type="ECO:0000256" key="1">
    <source>
        <dbReference type="SAM" id="MobiDB-lite"/>
    </source>
</evidence>
<feature type="compositionally biased region" description="Basic and acidic residues" evidence="1">
    <location>
        <begin position="613"/>
        <end position="635"/>
    </location>
</feature>
<feature type="compositionally biased region" description="Low complexity" evidence="1">
    <location>
        <begin position="831"/>
        <end position="841"/>
    </location>
</feature>
<dbReference type="SUPFAM" id="SSF52540">
    <property type="entry name" value="P-loop containing nucleoside triphosphate hydrolases"/>
    <property type="match status" value="1"/>
</dbReference>
<keyword evidence="4" id="KW-1185">Reference proteome</keyword>
<organism evidence="3 4">
    <name type="scientific">Gloeophyllum trabeum (strain ATCC 11539 / FP-39264 / Madison 617)</name>
    <name type="common">Brown rot fungus</name>
    <dbReference type="NCBI Taxonomy" id="670483"/>
    <lineage>
        <taxon>Eukaryota</taxon>
        <taxon>Fungi</taxon>
        <taxon>Dikarya</taxon>
        <taxon>Basidiomycota</taxon>
        <taxon>Agaricomycotina</taxon>
        <taxon>Agaricomycetes</taxon>
        <taxon>Gloeophyllales</taxon>
        <taxon>Gloeophyllaceae</taxon>
        <taxon>Gloeophyllum</taxon>
    </lineage>
</organism>
<dbReference type="eggNOG" id="KOG1968">
    <property type="taxonomic scope" value="Eukaryota"/>
</dbReference>
<feature type="compositionally biased region" description="Basic and acidic residues" evidence="1">
    <location>
        <begin position="287"/>
        <end position="298"/>
    </location>
</feature>
<feature type="region of interest" description="Disordered" evidence="1">
    <location>
        <begin position="820"/>
        <end position="841"/>
    </location>
</feature>